<dbReference type="InterPro" id="IPR038185">
    <property type="entry name" value="MyTH4_dom_sf"/>
</dbReference>
<feature type="compositionally biased region" description="Basic and acidic residues" evidence="4">
    <location>
        <begin position="215"/>
        <end position="225"/>
    </location>
</feature>
<evidence type="ECO:0000256" key="4">
    <source>
        <dbReference type="SAM" id="MobiDB-lite"/>
    </source>
</evidence>
<dbReference type="GO" id="GO:0005737">
    <property type="term" value="C:cytoplasm"/>
    <property type="evidence" value="ECO:0007669"/>
    <property type="project" value="TreeGrafter"/>
</dbReference>
<evidence type="ECO:0000259" key="5">
    <source>
        <dbReference type="PROSITE" id="PS50003"/>
    </source>
</evidence>
<dbReference type="GO" id="GO:0030835">
    <property type="term" value="P:negative regulation of actin filament depolymerization"/>
    <property type="evidence" value="ECO:0007669"/>
    <property type="project" value="TreeGrafter"/>
</dbReference>
<evidence type="ECO:0000256" key="3">
    <source>
        <dbReference type="SAM" id="Coils"/>
    </source>
</evidence>
<evidence type="ECO:0000313" key="9">
    <source>
        <dbReference type="Proteomes" id="UP000694680"/>
    </source>
</evidence>
<feature type="domain" description="PH" evidence="5">
    <location>
        <begin position="522"/>
        <end position="617"/>
    </location>
</feature>
<dbReference type="InterPro" id="IPR019748">
    <property type="entry name" value="FERM_central"/>
</dbReference>
<dbReference type="CDD" id="cd13282">
    <property type="entry name" value="PH1_PLEKHH1_PLEKHH2"/>
    <property type="match status" value="1"/>
</dbReference>
<keyword evidence="1" id="KW-0677">Repeat</keyword>
<dbReference type="Pfam" id="PF00784">
    <property type="entry name" value="MyTH4"/>
    <property type="match status" value="1"/>
</dbReference>
<feature type="region of interest" description="Disordered" evidence="4">
    <location>
        <begin position="396"/>
        <end position="425"/>
    </location>
</feature>
<dbReference type="GO" id="GO:0005856">
    <property type="term" value="C:cytoskeleton"/>
    <property type="evidence" value="ECO:0007669"/>
    <property type="project" value="InterPro"/>
</dbReference>
<dbReference type="InterPro" id="IPR014352">
    <property type="entry name" value="FERM/acyl-CoA-bd_prot_sf"/>
</dbReference>
<dbReference type="Gene3D" id="1.20.80.10">
    <property type="match status" value="1"/>
</dbReference>
<feature type="region of interest" description="Disordered" evidence="4">
    <location>
        <begin position="1278"/>
        <end position="1299"/>
    </location>
</feature>
<dbReference type="Ensembl" id="ENSGWIT00000014524.1">
    <property type="protein sequence ID" value="ENSGWIP00000013066.1"/>
    <property type="gene ID" value="ENSGWIG00000007526.1"/>
</dbReference>
<reference evidence="8" key="2">
    <citation type="submission" date="2025-08" db="UniProtKB">
        <authorList>
            <consortium name="Ensembl"/>
        </authorList>
    </citation>
    <scope>IDENTIFICATION</scope>
</reference>
<evidence type="ECO:0000259" key="6">
    <source>
        <dbReference type="PROSITE" id="PS50057"/>
    </source>
</evidence>
<dbReference type="InterPro" id="IPR035963">
    <property type="entry name" value="FERM_2"/>
</dbReference>
<dbReference type="PANTHER" id="PTHR22903:SF3">
    <property type="entry name" value="PLECKSTRIN HOMOLOGY DOMAIN-CONTAINING FAMILY H MEMBER 2"/>
    <property type="match status" value="1"/>
</dbReference>
<feature type="region of interest" description="Disordered" evidence="4">
    <location>
        <begin position="207"/>
        <end position="227"/>
    </location>
</feature>
<gene>
    <name evidence="8" type="primary">plekhh2</name>
</gene>
<reference evidence="8" key="3">
    <citation type="submission" date="2025-09" db="UniProtKB">
        <authorList>
            <consortium name="Ensembl"/>
        </authorList>
    </citation>
    <scope>IDENTIFICATION</scope>
</reference>
<dbReference type="Gene3D" id="3.10.20.90">
    <property type="entry name" value="Phosphatidylinositol 3-kinase Catalytic Subunit, Chain A, domain 1"/>
    <property type="match status" value="1"/>
</dbReference>
<reference evidence="8" key="1">
    <citation type="submission" date="2020-06" db="EMBL/GenBank/DDBJ databases">
        <authorList>
            <consortium name="Wellcome Sanger Institute Data Sharing"/>
        </authorList>
    </citation>
    <scope>NUCLEOTIDE SEQUENCE [LARGE SCALE GENOMIC DNA]</scope>
</reference>
<dbReference type="SUPFAM" id="SSF50729">
    <property type="entry name" value="PH domain-like"/>
    <property type="match status" value="2"/>
</dbReference>
<dbReference type="PANTHER" id="PTHR22903">
    <property type="entry name" value="PLEKHH PROTEIN"/>
    <property type="match status" value="1"/>
</dbReference>
<dbReference type="SMART" id="SM00139">
    <property type="entry name" value="MyTH4"/>
    <property type="match status" value="1"/>
</dbReference>
<dbReference type="Pfam" id="PF00169">
    <property type="entry name" value="PH"/>
    <property type="match status" value="1"/>
</dbReference>
<name>A0A8C5DX29_GOUWI</name>
<dbReference type="PROSITE" id="PS51016">
    <property type="entry name" value="MYTH4"/>
    <property type="match status" value="1"/>
</dbReference>
<evidence type="ECO:0000256" key="2">
    <source>
        <dbReference type="ARBA" id="ARBA00023054"/>
    </source>
</evidence>
<dbReference type="InterPro" id="IPR011993">
    <property type="entry name" value="PH-like_dom_sf"/>
</dbReference>
<feature type="domain" description="FERM" evidence="6">
    <location>
        <begin position="941"/>
        <end position="1257"/>
    </location>
</feature>
<feature type="domain" description="MyTH4" evidence="7">
    <location>
        <begin position="775"/>
        <end position="930"/>
    </location>
</feature>
<dbReference type="SUPFAM" id="SSF47031">
    <property type="entry name" value="Second domain of FERM"/>
    <property type="match status" value="1"/>
</dbReference>
<proteinExistence type="predicted"/>
<sequence length="1299" mass="146215">MAEGEEAMSQEDWKEKCLVLEALLMKFRVQIIKIRELTADKINQLEIQVIDAEKRAFTAQQQVQWMGEQLKASKGQCGVSEVRLFQQCQELQALVQEKDELIAQLEQQLDEQKQNRLQDAKTVEEKAAKIKEWVMLKLSEVNFMITIGMTCRCFFFFAAFEQKCAAGHLPHRPGEAQRLSSLTFGCFQVRGKNPQVQTGPAPCQRTLNTQDQSEDQGHMEVESRAGSEAYLTASDDSSSVLDDDMQRGDPGCGLLDSLDDVLAAFNDQEDGCSSEELNKQFQSQSLDCSLTVALSPKRPNQPQDPKDDPASPKQPRLRTPAAFGLMMNKKHLSQPPLCSEVSRSGTRNAVSMLRPIPPQETDLDLDRQQQQHQEEEEEVGMETGEVTPLQASPSMHYSHMSEVSRQGSDCDSSTPPTPPLHRLPSWVRNAPQSQSFPKYRSLQSSYPAFVMYTSLIYKNMTTPVYTTLKGVSTTSVSTASMASESDYAIPPDAYSTDTEFLEPEQKLPKTCSSLSDNGKSEPMEKSGYLLKMVQTWKKTWKRHWFVLKDGELLYYKSPSDVIRKPQGQIEVNATSSIARGEGKQVLQVVTGKRVYVLKADSPNLLEEWLRVLQSVLRVKAASPLFTQPDVRPGMKGLIIKVKHGYSKRVWCALIGKTLFYFRSKEDKFPLGQIKLWGAQIDKVDGSQEPDEDLITCDHSLQAPYFTIAVRPQDQVPTFLLIESCHETASWLYHLSVAAGVYGAEVGSDFEQLVGKLLQQDGDPSSQLWRHPQLCFTKEALSSPLTTLPSQALQTEAVKLFKTCQLFINVAIDAPAIDYHVSLAQSALQVCLAHPELQNELFCQLIKQTRRRSPHGHPGPLQGWQFLALCVGLFLPQHPFFWLLQVHLRTHADARTEVGKYSIYCQRSMERTQQKGERQARPSRLEILSILLRNPYHHSLPFSVPVHFLNNTYQVVSFDASTSVDEFQCRLNQDTGMRKTGVSGFSLYTDDPTGRDVEHCLQGDLKICDIIAKWEQASKEQHTGKCENTRTVRLTYKNRMYFSLQVRGESERERLLLVYQTSRAIVAGHFPVNKELALEMAALLAQVEFGDFSGSSMKSTQTVKQVLEKFYPKHYRGASSEEQLRQLVQQLSARWASLRGRSSSECVRIYLTVARKWPFFGAKLFEAEVTGVCVWLAVYEDGLSILEHNSIKLLVSHPYKTVVTFGGCKQDFMLVVGQSANTSKDKPTEKHVFAMDASKIREITLLISCYINSAHQQKAAAHHLSAPALMVAQSLSLKSKELRSKSPPTPERPSKTPTLL</sequence>
<dbReference type="SMART" id="SM00233">
    <property type="entry name" value="PH"/>
    <property type="match status" value="2"/>
</dbReference>
<dbReference type="InterPro" id="IPR019749">
    <property type="entry name" value="Band_41_domain"/>
</dbReference>
<protein>
    <recommendedName>
        <fullName evidence="10">Pleckstrin homology domain containing, family H (with MyTH4 domain) member 2</fullName>
    </recommendedName>
</protein>
<dbReference type="Proteomes" id="UP000694680">
    <property type="component" value="Chromosome 15"/>
</dbReference>
<evidence type="ECO:0000256" key="1">
    <source>
        <dbReference type="ARBA" id="ARBA00022737"/>
    </source>
</evidence>
<organism evidence="8 9">
    <name type="scientific">Gouania willdenowi</name>
    <name type="common">Blunt-snouted clingfish</name>
    <name type="synonym">Lepadogaster willdenowi</name>
    <dbReference type="NCBI Taxonomy" id="441366"/>
    <lineage>
        <taxon>Eukaryota</taxon>
        <taxon>Metazoa</taxon>
        <taxon>Chordata</taxon>
        <taxon>Craniata</taxon>
        <taxon>Vertebrata</taxon>
        <taxon>Euteleostomi</taxon>
        <taxon>Actinopterygii</taxon>
        <taxon>Neopterygii</taxon>
        <taxon>Teleostei</taxon>
        <taxon>Neoteleostei</taxon>
        <taxon>Acanthomorphata</taxon>
        <taxon>Ovalentaria</taxon>
        <taxon>Blenniimorphae</taxon>
        <taxon>Blenniiformes</taxon>
        <taxon>Gobiesocoidei</taxon>
        <taxon>Gobiesocidae</taxon>
        <taxon>Gobiesocinae</taxon>
        <taxon>Gouania</taxon>
    </lineage>
</organism>
<feature type="compositionally biased region" description="Basic and acidic residues" evidence="4">
    <location>
        <begin position="364"/>
        <end position="373"/>
    </location>
</feature>
<feature type="compositionally biased region" description="Polar residues" evidence="4">
    <location>
        <begin position="396"/>
        <end position="411"/>
    </location>
</feature>
<dbReference type="Pfam" id="PF21989">
    <property type="entry name" value="RA_2"/>
    <property type="match status" value="1"/>
</dbReference>
<dbReference type="CDD" id="cd14473">
    <property type="entry name" value="FERM_B-lobe"/>
    <property type="match status" value="1"/>
</dbReference>
<accession>A0A8C5DX29</accession>
<dbReference type="Pfam" id="PF00373">
    <property type="entry name" value="FERM_M"/>
    <property type="match status" value="1"/>
</dbReference>
<feature type="coiled-coil region" evidence="3">
    <location>
        <begin position="88"/>
        <end position="122"/>
    </location>
</feature>
<keyword evidence="9" id="KW-1185">Reference proteome</keyword>
<dbReference type="SMART" id="SM00295">
    <property type="entry name" value="B41"/>
    <property type="match status" value="1"/>
</dbReference>
<feature type="coiled-coil region" evidence="3">
    <location>
        <begin position="35"/>
        <end position="62"/>
    </location>
</feature>
<dbReference type="Gene3D" id="1.25.40.530">
    <property type="entry name" value="MyTH4 domain"/>
    <property type="match status" value="1"/>
</dbReference>
<dbReference type="Gene3D" id="2.30.29.30">
    <property type="entry name" value="Pleckstrin-homology domain (PH domain)/Phosphotyrosine-binding domain (PTB)"/>
    <property type="match status" value="3"/>
</dbReference>
<dbReference type="PROSITE" id="PS50057">
    <property type="entry name" value="FERM_3"/>
    <property type="match status" value="1"/>
</dbReference>
<evidence type="ECO:0008006" key="10">
    <source>
        <dbReference type="Google" id="ProtNLM"/>
    </source>
</evidence>
<dbReference type="InterPro" id="IPR001849">
    <property type="entry name" value="PH_domain"/>
</dbReference>
<feature type="region of interest" description="Disordered" evidence="4">
    <location>
        <begin position="294"/>
        <end position="317"/>
    </location>
</feature>
<dbReference type="InterPro" id="IPR000299">
    <property type="entry name" value="FERM_domain"/>
</dbReference>
<evidence type="ECO:0000259" key="7">
    <source>
        <dbReference type="PROSITE" id="PS51016"/>
    </source>
</evidence>
<evidence type="ECO:0000313" key="8">
    <source>
        <dbReference type="Ensembl" id="ENSGWIP00000013066.1"/>
    </source>
</evidence>
<dbReference type="PROSITE" id="PS50003">
    <property type="entry name" value="PH_DOMAIN"/>
    <property type="match status" value="1"/>
</dbReference>
<dbReference type="GO" id="GO:0003779">
    <property type="term" value="F:actin binding"/>
    <property type="evidence" value="ECO:0007669"/>
    <property type="project" value="TreeGrafter"/>
</dbReference>
<dbReference type="InterPro" id="IPR000857">
    <property type="entry name" value="MyTH4_dom"/>
</dbReference>
<keyword evidence="2 3" id="KW-0175">Coiled coil</keyword>
<feature type="region of interest" description="Disordered" evidence="4">
    <location>
        <begin position="354"/>
        <end position="384"/>
    </location>
</feature>